<gene>
    <name evidence="11" type="ORF">AWB77_00949</name>
</gene>
<proteinExistence type="predicted"/>
<dbReference type="InterPro" id="IPR003594">
    <property type="entry name" value="HATPase_dom"/>
</dbReference>
<dbReference type="SMART" id="SM00448">
    <property type="entry name" value="REC"/>
    <property type="match status" value="1"/>
</dbReference>
<comment type="caution">
    <text evidence="11">The sequence shown here is derived from an EMBL/GenBank/DDBJ whole genome shotgun (WGS) entry which is preliminary data.</text>
</comment>
<evidence type="ECO:0000256" key="8">
    <source>
        <dbReference type="SAM" id="Coils"/>
    </source>
</evidence>
<dbReference type="Gene3D" id="3.30.565.10">
    <property type="entry name" value="Histidine kinase-like ATPase, C-terminal domain"/>
    <property type="match status" value="1"/>
</dbReference>
<protein>
    <recommendedName>
        <fullName evidence="3">histidine kinase</fullName>
        <ecNumber evidence="3">2.7.13.3</ecNumber>
    </recommendedName>
</protein>
<dbReference type="InterPro" id="IPR036097">
    <property type="entry name" value="HisK_dim/P_sf"/>
</dbReference>
<dbReference type="Gene3D" id="3.30.450.20">
    <property type="entry name" value="PAS domain"/>
    <property type="match status" value="1"/>
</dbReference>
<keyword evidence="12" id="KW-1185">Reference proteome</keyword>
<dbReference type="PANTHER" id="PTHR43547:SF2">
    <property type="entry name" value="HYBRID SIGNAL TRANSDUCTION HISTIDINE KINASE C"/>
    <property type="match status" value="1"/>
</dbReference>
<sequence length="581" mass="62931">MNNDRELPVDAYQIVFQLLPSPCLLLNADADFTILDANDAYLRETVSARADLIGRPVFDAFPDSPADHSADQTTPAAGALRASLQRVIRLRRTDAMALQRYDVPDRANGDGTFIERYWSPINIPFVKADGSVSFIIHRVENVSDFVLEVQSSTPGPDERADAARSRRVESESELIRRSRQLSNTNQELRRLSEEAFALAAQLRDESIRKDEFLAMLGHELRNPLAGLASAFQVIDMKAATERAPPGIGALINRQIATLTRLVDDLLDASRVARGAIRLHREAIDLRIVIEAAAYSVRREFEAKGHALAIDLAPGDYATQGDATRLQQIVANLLSNAVKFTRPGGTIRMRLAANKTGDARRAVLVVEDNGRGIPARFLESIFDLFTQVDTTLDRSEGGLGIGLNLARRLVELHGGTLVARSDGEGKGSQFIVELPLCEASVEPAPKLGEHVAGFVDEAIAVLLVEDNEDVRLATSAMLDALGYAVSSAADGGSGLEAMTSGAPALAIVDIGLPDIDGFEVARRARATLGERCPRLVALSGYSGPDVTERALDSGFDEVFVKPIDIRRLQQVVQTARLAMASL</sequence>
<dbReference type="SUPFAM" id="SSF47384">
    <property type="entry name" value="Homodimeric domain of signal transducing histidine kinase"/>
    <property type="match status" value="1"/>
</dbReference>
<keyword evidence="8" id="KW-0175">Coiled coil</keyword>
<evidence type="ECO:0000313" key="12">
    <source>
        <dbReference type="Proteomes" id="UP000054903"/>
    </source>
</evidence>
<keyword evidence="5" id="KW-0808">Transferase</keyword>
<dbReference type="Pfam" id="PF00072">
    <property type="entry name" value="Response_reg"/>
    <property type="match status" value="1"/>
</dbReference>
<evidence type="ECO:0000259" key="10">
    <source>
        <dbReference type="PROSITE" id="PS50110"/>
    </source>
</evidence>
<feature type="modified residue" description="4-aspartylphosphate" evidence="7">
    <location>
        <position position="508"/>
    </location>
</feature>
<dbReference type="InterPro" id="IPR036890">
    <property type="entry name" value="HATPase_C_sf"/>
</dbReference>
<feature type="coiled-coil region" evidence="8">
    <location>
        <begin position="174"/>
        <end position="205"/>
    </location>
</feature>
<dbReference type="EC" id="2.7.13.3" evidence="3"/>
<dbReference type="Gene3D" id="3.40.50.2300">
    <property type="match status" value="1"/>
</dbReference>
<dbReference type="InterPro" id="IPR001789">
    <property type="entry name" value="Sig_transdc_resp-reg_receiver"/>
</dbReference>
<comment type="catalytic activity">
    <reaction evidence="1">
        <text>ATP + protein L-histidine = ADP + protein N-phospho-L-histidine.</text>
        <dbReference type="EC" id="2.7.13.3"/>
    </reaction>
</comment>
<dbReference type="InterPro" id="IPR005467">
    <property type="entry name" value="His_kinase_dom"/>
</dbReference>
<keyword evidence="6 11" id="KW-0418">Kinase</keyword>
<keyword evidence="4 7" id="KW-0597">Phosphoprotein</keyword>
<dbReference type="CDD" id="cd00082">
    <property type="entry name" value="HisKA"/>
    <property type="match status" value="1"/>
</dbReference>
<dbReference type="PRINTS" id="PR00344">
    <property type="entry name" value="BCTRLSENSOR"/>
</dbReference>
<evidence type="ECO:0000256" key="2">
    <source>
        <dbReference type="ARBA" id="ARBA00004429"/>
    </source>
</evidence>
<dbReference type="SMART" id="SM00387">
    <property type="entry name" value="HATPase_c"/>
    <property type="match status" value="1"/>
</dbReference>
<dbReference type="Pfam" id="PF02518">
    <property type="entry name" value="HATPase_c"/>
    <property type="match status" value="1"/>
</dbReference>
<dbReference type="RefSeq" id="WP_061133246.1">
    <property type="nucleotide sequence ID" value="NZ_FCNX02000002.1"/>
</dbReference>
<organism evidence="11 12">
    <name type="scientific">Caballeronia fortuita</name>
    <dbReference type="NCBI Taxonomy" id="1777138"/>
    <lineage>
        <taxon>Bacteria</taxon>
        <taxon>Pseudomonadati</taxon>
        <taxon>Pseudomonadota</taxon>
        <taxon>Betaproteobacteria</taxon>
        <taxon>Burkholderiales</taxon>
        <taxon>Burkholderiaceae</taxon>
        <taxon>Caballeronia</taxon>
    </lineage>
</organism>
<dbReference type="Proteomes" id="UP000054903">
    <property type="component" value="Unassembled WGS sequence"/>
</dbReference>
<dbReference type="Pfam" id="PF00512">
    <property type="entry name" value="HisKA"/>
    <property type="match status" value="1"/>
</dbReference>
<dbReference type="GO" id="GO:0005886">
    <property type="term" value="C:plasma membrane"/>
    <property type="evidence" value="ECO:0007669"/>
    <property type="project" value="UniProtKB-SubCell"/>
</dbReference>
<dbReference type="EMBL" id="FCNX02000002">
    <property type="protein sequence ID" value="SAK47596.1"/>
    <property type="molecule type" value="Genomic_DNA"/>
</dbReference>
<dbReference type="InterPro" id="IPR011006">
    <property type="entry name" value="CheY-like_superfamily"/>
</dbReference>
<dbReference type="InterPro" id="IPR004358">
    <property type="entry name" value="Sig_transdc_His_kin-like_C"/>
</dbReference>
<dbReference type="InterPro" id="IPR003661">
    <property type="entry name" value="HisK_dim/P_dom"/>
</dbReference>
<comment type="subcellular location">
    <subcellularLocation>
        <location evidence="2">Cell inner membrane</location>
        <topology evidence="2">Multi-pass membrane protein</topology>
    </subcellularLocation>
</comment>
<dbReference type="OrthoDB" id="9810730at2"/>
<evidence type="ECO:0000256" key="7">
    <source>
        <dbReference type="PROSITE-ProRule" id="PRU00169"/>
    </source>
</evidence>
<dbReference type="PANTHER" id="PTHR43547">
    <property type="entry name" value="TWO-COMPONENT HISTIDINE KINASE"/>
    <property type="match status" value="1"/>
</dbReference>
<evidence type="ECO:0000256" key="4">
    <source>
        <dbReference type="ARBA" id="ARBA00022553"/>
    </source>
</evidence>
<name>A0A157ZQ29_9BURK</name>
<dbReference type="STRING" id="1777138.AWB77_00949"/>
<evidence type="ECO:0000259" key="9">
    <source>
        <dbReference type="PROSITE" id="PS50109"/>
    </source>
</evidence>
<dbReference type="SUPFAM" id="SSF55785">
    <property type="entry name" value="PYP-like sensor domain (PAS domain)"/>
    <property type="match status" value="1"/>
</dbReference>
<evidence type="ECO:0000256" key="1">
    <source>
        <dbReference type="ARBA" id="ARBA00000085"/>
    </source>
</evidence>
<dbReference type="SUPFAM" id="SSF55874">
    <property type="entry name" value="ATPase domain of HSP90 chaperone/DNA topoisomerase II/histidine kinase"/>
    <property type="match status" value="1"/>
</dbReference>
<evidence type="ECO:0000256" key="3">
    <source>
        <dbReference type="ARBA" id="ARBA00012438"/>
    </source>
</evidence>
<dbReference type="SMART" id="SM00388">
    <property type="entry name" value="HisKA"/>
    <property type="match status" value="1"/>
</dbReference>
<feature type="domain" description="Histidine kinase" evidence="9">
    <location>
        <begin position="215"/>
        <end position="437"/>
    </location>
</feature>
<dbReference type="PROSITE" id="PS50109">
    <property type="entry name" value="HIS_KIN"/>
    <property type="match status" value="1"/>
</dbReference>
<dbReference type="Gene3D" id="1.10.287.130">
    <property type="match status" value="1"/>
</dbReference>
<dbReference type="GO" id="GO:0000155">
    <property type="term" value="F:phosphorelay sensor kinase activity"/>
    <property type="evidence" value="ECO:0007669"/>
    <property type="project" value="InterPro"/>
</dbReference>
<feature type="domain" description="Response regulatory" evidence="10">
    <location>
        <begin position="459"/>
        <end position="575"/>
    </location>
</feature>
<dbReference type="AlphaFoldDB" id="A0A157ZQ29"/>
<dbReference type="InterPro" id="IPR035965">
    <property type="entry name" value="PAS-like_dom_sf"/>
</dbReference>
<evidence type="ECO:0000256" key="5">
    <source>
        <dbReference type="ARBA" id="ARBA00022679"/>
    </source>
</evidence>
<evidence type="ECO:0000256" key="6">
    <source>
        <dbReference type="ARBA" id="ARBA00022777"/>
    </source>
</evidence>
<reference evidence="11" key="1">
    <citation type="submission" date="2016-01" db="EMBL/GenBank/DDBJ databases">
        <authorList>
            <person name="Peeters C."/>
        </authorList>
    </citation>
    <scope>NUCLEOTIDE SEQUENCE</scope>
    <source>
        <strain evidence="11">LMG 29320</strain>
    </source>
</reference>
<dbReference type="FunFam" id="3.30.565.10:FF:000006">
    <property type="entry name" value="Sensor histidine kinase WalK"/>
    <property type="match status" value="1"/>
</dbReference>
<dbReference type="PROSITE" id="PS50110">
    <property type="entry name" value="RESPONSE_REGULATORY"/>
    <property type="match status" value="1"/>
</dbReference>
<dbReference type="SUPFAM" id="SSF52172">
    <property type="entry name" value="CheY-like"/>
    <property type="match status" value="1"/>
</dbReference>
<evidence type="ECO:0000313" key="11">
    <source>
        <dbReference type="EMBL" id="SAK47596.1"/>
    </source>
</evidence>
<accession>A0A157ZQ29</accession>